<gene>
    <name evidence="4" type="ORF">GCM10022287_37050</name>
</gene>
<keyword evidence="1 2" id="KW-0238">DNA-binding</keyword>
<dbReference type="Gene3D" id="1.10.357.10">
    <property type="entry name" value="Tetracycline Repressor, domain 2"/>
    <property type="match status" value="1"/>
</dbReference>
<protein>
    <submittedName>
        <fullName evidence="4">TetR/AcrR family transcriptional regulator</fullName>
    </submittedName>
</protein>
<keyword evidence="5" id="KW-1185">Reference proteome</keyword>
<dbReference type="SUPFAM" id="SSF48498">
    <property type="entry name" value="Tetracyclin repressor-like, C-terminal domain"/>
    <property type="match status" value="1"/>
</dbReference>
<dbReference type="Pfam" id="PF00440">
    <property type="entry name" value="TetR_N"/>
    <property type="match status" value="1"/>
</dbReference>
<dbReference type="PANTHER" id="PTHR30055">
    <property type="entry name" value="HTH-TYPE TRANSCRIPTIONAL REGULATOR RUTR"/>
    <property type="match status" value="1"/>
</dbReference>
<dbReference type="Proteomes" id="UP001501079">
    <property type="component" value="Unassembled WGS sequence"/>
</dbReference>
<dbReference type="PROSITE" id="PS50977">
    <property type="entry name" value="HTH_TETR_2"/>
    <property type="match status" value="1"/>
</dbReference>
<sequence>MSTAEQPAAATSRSREHTREKLIDAAFEVFAEVGLNAASVEQITERAGFTRGAFYSNFDSKVELFFAIADDKYTRASAGLQSGVDAILAEALPVGHPITADALETIVTGVLGLTVVDSKLALFESEFEALALRDPEIAVRYAGHTRAVIAGVAALLEAALSRIGVRFRLPPEQATRLLITAYTAAMKTHLLAGGGDQPSAADLGDVTALALVLTERMPDS</sequence>
<organism evidence="4 5">
    <name type="scientific">Gryllotalpicola koreensis</name>
    <dbReference type="NCBI Taxonomy" id="993086"/>
    <lineage>
        <taxon>Bacteria</taxon>
        <taxon>Bacillati</taxon>
        <taxon>Actinomycetota</taxon>
        <taxon>Actinomycetes</taxon>
        <taxon>Micrococcales</taxon>
        <taxon>Microbacteriaceae</taxon>
        <taxon>Gryllotalpicola</taxon>
    </lineage>
</organism>
<dbReference type="PRINTS" id="PR00455">
    <property type="entry name" value="HTHTETR"/>
</dbReference>
<name>A0ABP8ACD4_9MICO</name>
<dbReference type="InterPro" id="IPR036271">
    <property type="entry name" value="Tet_transcr_reg_TetR-rel_C_sf"/>
</dbReference>
<dbReference type="RefSeq" id="WP_344757265.1">
    <property type="nucleotide sequence ID" value="NZ_BAABBW010000007.1"/>
</dbReference>
<feature type="domain" description="HTH tetR-type" evidence="3">
    <location>
        <begin position="16"/>
        <end position="76"/>
    </location>
</feature>
<accession>A0ABP8ACD4</accession>
<reference evidence="5" key="1">
    <citation type="journal article" date="2019" name="Int. J. Syst. Evol. Microbiol.">
        <title>The Global Catalogue of Microorganisms (GCM) 10K type strain sequencing project: providing services to taxonomists for standard genome sequencing and annotation.</title>
        <authorList>
            <consortium name="The Broad Institute Genomics Platform"/>
            <consortium name="The Broad Institute Genome Sequencing Center for Infectious Disease"/>
            <person name="Wu L."/>
            <person name="Ma J."/>
        </authorList>
    </citation>
    <scope>NUCLEOTIDE SEQUENCE [LARGE SCALE GENOMIC DNA]</scope>
    <source>
        <strain evidence="5">JCM 17591</strain>
    </source>
</reference>
<evidence type="ECO:0000313" key="5">
    <source>
        <dbReference type="Proteomes" id="UP001501079"/>
    </source>
</evidence>
<evidence type="ECO:0000256" key="1">
    <source>
        <dbReference type="ARBA" id="ARBA00023125"/>
    </source>
</evidence>
<feature type="DNA-binding region" description="H-T-H motif" evidence="2">
    <location>
        <begin position="39"/>
        <end position="58"/>
    </location>
</feature>
<dbReference type="SUPFAM" id="SSF46689">
    <property type="entry name" value="Homeodomain-like"/>
    <property type="match status" value="1"/>
</dbReference>
<evidence type="ECO:0000313" key="4">
    <source>
        <dbReference type="EMBL" id="GAA4181577.1"/>
    </source>
</evidence>
<comment type="caution">
    <text evidence="4">The sequence shown here is derived from an EMBL/GenBank/DDBJ whole genome shotgun (WGS) entry which is preliminary data.</text>
</comment>
<dbReference type="InterPro" id="IPR050109">
    <property type="entry name" value="HTH-type_TetR-like_transc_reg"/>
</dbReference>
<evidence type="ECO:0000256" key="2">
    <source>
        <dbReference type="PROSITE-ProRule" id="PRU00335"/>
    </source>
</evidence>
<proteinExistence type="predicted"/>
<dbReference type="InterPro" id="IPR001647">
    <property type="entry name" value="HTH_TetR"/>
</dbReference>
<dbReference type="PANTHER" id="PTHR30055:SF241">
    <property type="entry name" value="TRANSCRIPTIONAL REGULATORY PROTEIN"/>
    <property type="match status" value="1"/>
</dbReference>
<dbReference type="EMBL" id="BAABBW010000007">
    <property type="protein sequence ID" value="GAA4181577.1"/>
    <property type="molecule type" value="Genomic_DNA"/>
</dbReference>
<dbReference type="InterPro" id="IPR009057">
    <property type="entry name" value="Homeodomain-like_sf"/>
</dbReference>
<evidence type="ECO:0000259" key="3">
    <source>
        <dbReference type="PROSITE" id="PS50977"/>
    </source>
</evidence>